<dbReference type="eggNOG" id="ENOG502ZVRA">
    <property type="taxonomic scope" value="Bacteria"/>
</dbReference>
<evidence type="ECO:0000313" key="2">
    <source>
        <dbReference type="EMBL" id="AEG95677.1"/>
    </source>
</evidence>
<evidence type="ECO:0000256" key="1">
    <source>
        <dbReference type="SAM" id="Phobius"/>
    </source>
</evidence>
<keyword evidence="1" id="KW-0472">Membrane</keyword>
<keyword evidence="1" id="KW-0812">Transmembrane</keyword>
<dbReference type="EMBL" id="CP002824">
    <property type="protein sequence ID" value="AEG95677.1"/>
    <property type="molecule type" value="Genomic_DNA"/>
</dbReference>
<protein>
    <submittedName>
        <fullName evidence="2">Uncharacterized protein</fullName>
    </submittedName>
</protein>
<sequence length="199" mass="20856">MAPKNDATVPFSANAAVNVDAKKSQSVIVILGIITGILCVIGSFLIYVDKSLFWVPFLAAAVSLFACVCLALLTHRNTDLAGAHPTVIEVTGAGVFKFVTDPRVEVASKSIAPLVTILANMHSLPQASGLLDENLNPIPNTEAEAVAKVEIINTAAQEACADALSSLSPLPTPEHIAVPFADIQESEISLLTPQKFTPS</sequence>
<feature type="transmembrane region" description="Helical" evidence="1">
    <location>
        <begin position="53"/>
        <end position="73"/>
    </location>
</feature>
<accession>A0A0H3FK20</accession>
<keyword evidence="1" id="KW-1133">Transmembrane helix</keyword>
<reference evidence="2 3" key="1">
    <citation type="journal article" date="2012" name="J. Bacteriol.">
        <title>Complete genome sequence of Enterobacter aerogenes KCTC 2190.</title>
        <authorList>
            <person name="Shin S.H."/>
            <person name="Kim S."/>
            <person name="Kim J.Y."/>
            <person name="Lee S."/>
            <person name="Um Y."/>
            <person name="Oh M.K."/>
            <person name="Kim Y.R."/>
            <person name="Lee J."/>
            <person name="Yang K.S."/>
        </authorList>
    </citation>
    <scope>NUCLEOTIDE SEQUENCE [LARGE SCALE GENOMIC DNA]</scope>
    <source>
        <strain evidence="2 3">KCTC 2190</strain>
    </source>
</reference>
<gene>
    <name evidence="2" type="ordered locus">EAE_03740</name>
</gene>
<dbReference type="KEGG" id="eae:EAE_03740"/>
<evidence type="ECO:0000313" key="3">
    <source>
        <dbReference type="Proteomes" id="UP000008881"/>
    </source>
</evidence>
<dbReference type="GeneID" id="93313874"/>
<proteinExistence type="predicted"/>
<dbReference type="HOGENOM" id="CLU_1370314_0_0_6"/>
<dbReference type="AlphaFoldDB" id="A0A0H3FK20"/>
<dbReference type="RefSeq" id="WP_015703530.1">
    <property type="nucleotide sequence ID" value="NC_015663.1"/>
</dbReference>
<dbReference type="Proteomes" id="UP000008881">
    <property type="component" value="Chromosome"/>
</dbReference>
<feature type="transmembrane region" description="Helical" evidence="1">
    <location>
        <begin position="27"/>
        <end position="47"/>
    </location>
</feature>
<name>A0A0H3FK20_KLEAK</name>
<organism evidence="2 3">
    <name type="scientific">Klebsiella aerogenes (strain ATCC 13048 / DSM 30053 / CCUG 1429 / JCM 1235 / KCTC 2190 / NBRC 13534 / NCIMB 10102 / NCTC 10006 / CDC 819-56)</name>
    <name type="common">Enterobacter aerogenes</name>
    <dbReference type="NCBI Taxonomy" id="1028307"/>
    <lineage>
        <taxon>Bacteria</taxon>
        <taxon>Pseudomonadati</taxon>
        <taxon>Pseudomonadota</taxon>
        <taxon>Gammaproteobacteria</taxon>
        <taxon>Enterobacterales</taxon>
        <taxon>Enterobacteriaceae</taxon>
        <taxon>Klebsiella/Raoultella group</taxon>
        <taxon>Klebsiella</taxon>
    </lineage>
</organism>
<keyword evidence="3" id="KW-1185">Reference proteome</keyword>